<feature type="binding site" evidence="9">
    <location>
        <position position="255"/>
    </location>
    <ligand>
        <name>Zn(2+)</name>
        <dbReference type="ChEBI" id="CHEBI:29105"/>
    </ligand>
</feature>
<dbReference type="InterPro" id="IPR032678">
    <property type="entry name" value="tRNA-synt_1_cat_dom"/>
</dbReference>
<keyword evidence="9" id="KW-0963">Cytoplasm</keyword>
<accession>A0A1F5PHU4</accession>
<dbReference type="GO" id="GO:0004817">
    <property type="term" value="F:cysteine-tRNA ligase activity"/>
    <property type="evidence" value="ECO:0007669"/>
    <property type="project" value="UniProtKB-UniRule"/>
</dbReference>
<dbReference type="AlphaFoldDB" id="A0A1F5PHU4"/>
<dbReference type="GO" id="GO:0006423">
    <property type="term" value="P:cysteinyl-tRNA aminoacylation"/>
    <property type="evidence" value="ECO:0007669"/>
    <property type="project" value="UniProtKB-UniRule"/>
</dbReference>
<feature type="domain" description="tRNA synthetases class I catalytic" evidence="10">
    <location>
        <begin position="17"/>
        <end position="331"/>
    </location>
</feature>
<comment type="catalytic activity">
    <reaction evidence="9">
        <text>tRNA(Cys) + L-cysteine + ATP = L-cysteinyl-tRNA(Cys) + AMP + diphosphate</text>
        <dbReference type="Rhea" id="RHEA:17773"/>
        <dbReference type="Rhea" id="RHEA-COMP:9661"/>
        <dbReference type="Rhea" id="RHEA-COMP:9679"/>
        <dbReference type="ChEBI" id="CHEBI:30616"/>
        <dbReference type="ChEBI" id="CHEBI:33019"/>
        <dbReference type="ChEBI" id="CHEBI:35235"/>
        <dbReference type="ChEBI" id="CHEBI:78442"/>
        <dbReference type="ChEBI" id="CHEBI:78517"/>
        <dbReference type="ChEBI" id="CHEBI:456215"/>
        <dbReference type="EC" id="6.1.1.16"/>
    </reaction>
</comment>
<reference evidence="11 12" key="1">
    <citation type="journal article" date="2016" name="Nat. Commun.">
        <title>Thousands of microbial genomes shed light on interconnected biogeochemical processes in an aquifer system.</title>
        <authorList>
            <person name="Anantharaman K."/>
            <person name="Brown C.T."/>
            <person name="Hug L.A."/>
            <person name="Sharon I."/>
            <person name="Castelle C.J."/>
            <person name="Probst A.J."/>
            <person name="Thomas B.C."/>
            <person name="Singh A."/>
            <person name="Wilkins M.J."/>
            <person name="Karaoz U."/>
            <person name="Brodie E.L."/>
            <person name="Williams K.H."/>
            <person name="Hubbard S.S."/>
            <person name="Banfield J.F."/>
        </authorList>
    </citation>
    <scope>NUCLEOTIDE SEQUENCE [LARGE SCALE GENOMIC DNA]</scope>
</reference>
<evidence type="ECO:0000313" key="11">
    <source>
        <dbReference type="EMBL" id="OGE89270.1"/>
    </source>
</evidence>
<evidence type="ECO:0000256" key="8">
    <source>
        <dbReference type="ARBA" id="ARBA00023146"/>
    </source>
</evidence>
<dbReference type="HAMAP" id="MF_00041">
    <property type="entry name" value="Cys_tRNA_synth"/>
    <property type="match status" value="1"/>
</dbReference>
<feature type="binding site" evidence="9">
    <location>
        <position position="30"/>
    </location>
    <ligand>
        <name>Zn(2+)</name>
        <dbReference type="ChEBI" id="CHEBI:29105"/>
    </ligand>
</feature>
<keyword evidence="6 9" id="KW-0067">ATP-binding</keyword>
<dbReference type="InterPro" id="IPR024909">
    <property type="entry name" value="Cys-tRNA/MSH_ligase"/>
</dbReference>
<dbReference type="Pfam" id="PF01406">
    <property type="entry name" value="tRNA-synt_1e"/>
    <property type="match status" value="1"/>
</dbReference>
<evidence type="ECO:0000313" key="12">
    <source>
        <dbReference type="Proteomes" id="UP000178377"/>
    </source>
</evidence>
<evidence type="ECO:0000256" key="1">
    <source>
        <dbReference type="ARBA" id="ARBA00011245"/>
    </source>
</evidence>
<name>A0A1F5PHU4_9BACT</name>
<protein>
    <recommendedName>
        <fullName evidence="9">Cysteine--tRNA ligase</fullName>
        <ecNumber evidence="9">6.1.1.16</ecNumber>
    </recommendedName>
    <alternativeName>
        <fullName evidence="9">Cysteinyl-tRNA synthetase</fullName>
        <shortName evidence="9">CysRS</shortName>
    </alternativeName>
</protein>
<keyword evidence="8 9" id="KW-0030">Aminoacyl-tRNA synthetase</keyword>
<dbReference type="PANTHER" id="PTHR10890:SF3">
    <property type="entry name" value="CYSTEINE--TRNA LIGASE, CYTOPLASMIC"/>
    <property type="match status" value="1"/>
</dbReference>
<gene>
    <name evidence="9" type="primary">cysS</name>
    <name evidence="11" type="ORF">A2722_01350</name>
</gene>
<dbReference type="InterPro" id="IPR009080">
    <property type="entry name" value="tRNAsynth_Ia_anticodon-bd"/>
</dbReference>
<dbReference type="EC" id="6.1.1.16" evidence="9"/>
<evidence type="ECO:0000256" key="9">
    <source>
        <dbReference type="HAMAP-Rule" id="MF_00041"/>
    </source>
</evidence>
<dbReference type="Gene3D" id="3.40.50.620">
    <property type="entry name" value="HUPs"/>
    <property type="match status" value="1"/>
</dbReference>
<dbReference type="PRINTS" id="PR00983">
    <property type="entry name" value="TRNASYNTHCYS"/>
</dbReference>
<feature type="short sequence motif" description="'HIGH' region" evidence="9">
    <location>
        <begin position="32"/>
        <end position="42"/>
    </location>
</feature>
<keyword evidence="4 9" id="KW-0547">Nucleotide-binding</keyword>
<dbReference type="STRING" id="1817828.A2722_01350"/>
<comment type="cofactor">
    <cofactor evidence="9">
        <name>Zn(2+)</name>
        <dbReference type="ChEBI" id="CHEBI:29105"/>
    </cofactor>
    <text evidence="9">Binds 1 zinc ion per subunit.</text>
</comment>
<feature type="binding site" evidence="9">
    <location>
        <position position="251"/>
    </location>
    <ligand>
        <name>Zn(2+)</name>
        <dbReference type="ChEBI" id="CHEBI:29105"/>
    </ligand>
</feature>
<dbReference type="SUPFAM" id="SSF47323">
    <property type="entry name" value="Anticodon-binding domain of a subclass of class I aminoacyl-tRNA synthetases"/>
    <property type="match status" value="1"/>
</dbReference>
<evidence type="ECO:0000256" key="2">
    <source>
        <dbReference type="ARBA" id="ARBA00022598"/>
    </source>
</evidence>
<feature type="binding site" evidence="9">
    <location>
        <position position="226"/>
    </location>
    <ligand>
        <name>Zn(2+)</name>
        <dbReference type="ChEBI" id="CHEBI:29105"/>
    </ligand>
</feature>
<keyword evidence="2 9" id="KW-0436">Ligase</keyword>
<dbReference type="GO" id="GO:0005829">
    <property type="term" value="C:cytosol"/>
    <property type="evidence" value="ECO:0007669"/>
    <property type="project" value="TreeGrafter"/>
</dbReference>
<dbReference type="EMBL" id="MFEO01000024">
    <property type="protein sequence ID" value="OGE89270.1"/>
    <property type="molecule type" value="Genomic_DNA"/>
</dbReference>
<comment type="subcellular location">
    <subcellularLocation>
        <location evidence="9">Cytoplasm</location>
    </subcellularLocation>
</comment>
<evidence type="ECO:0000256" key="3">
    <source>
        <dbReference type="ARBA" id="ARBA00022723"/>
    </source>
</evidence>
<evidence type="ECO:0000256" key="4">
    <source>
        <dbReference type="ARBA" id="ARBA00022741"/>
    </source>
</evidence>
<dbReference type="GO" id="GO:0008270">
    <property type="term" value="F:zinc ion binding"/>
    <property type="evidence" value="ECO:0007669"/>
    <property type="project" value="UniProtKB-UniRule"/>
</dbReference>
<sequence length="464" mass="52669">MSGLKLYNTLSRKIETFTSIAKGRAGLYTCGPTVYNFAHIGNLRTYIFEDVLRRVLEYDGYQVTHAMNITDVGHLVSDADEGEDKMEVGAKREGKLPLEIAKKYETAFFEDLKSLNVELPHKVLRATDAIKEQIEIIKTLEQKRFTYKDGYAIYFDTSKLPDYGKLSGQKLSDKKTGARSGVIVDTKKRNPADFALWFFLAGRYKNHILHWPSPWGEGFPGWHIECSAISRKLLGQPFDIHTGGVDHIGTHHTNEIAQSESALGKPLANFWLHGEFLLLKEGKMAKSGGSFITLKTVLDKGFSPLAYRYLCLSAHWRSKLNFSWESLDAAQNALDNLYEKISELEGSPSIAMCDDYARAFDREINRDLDMPRALSLTWRLMKKPNPDKLKLSTIKHFDRVLGLDLLKGAAERKKIPAEIKELAARRDEARAKKDFASSDRIRKEIESEGFQVRDTEDGTLIRKK</sequence>
<keyword evidence="7 9" id="KW-0648">Protein biosynthesis</keyword>
<dbReference type="PANTHER" id="PTHR10890">
    <property type="entry name" value="CYSTEINYL-TRNA SYNTHETASE"/>
    <property type="match status" value="1"/>
</dbReference>
<comment type="similarity">
    <text evidence="9">Belongs to the class-I aminoacyl-tRNA synthetase family.</text>
</comment>
<dbReference type="InterPro" id="IPR014729">
    <property type="entry name" value="Rossmann-like_a/b/a_fold"/>
</dbReference>
<dbReference type="GO" id="GO:0005524">
    <property type="term" value="F:ATP binding"/>
    <property type="evidence" value="ECO:0007669"/>
    <property type="project" value="UniProtKB-UniRule"/>
</dbReference>
<keyword evidence="5 9" id="KW-0862">Zinc</keyword>
<dbReference type="Gene3D" id="1.20.120.1910">
    <property type="entry name" value="Cysteine-tRNA ligase, C-terminal anti-codon recognition domain"/>
    <property type="match status" value="1"/>
</dbReference>
<evidence type="ECO:0000259" key="10">
    <source>
        <dbReference type="Pfam" id="PF01406"/>
    </source>
</evidence>
<comment type="caution">
    <text evidence="11">The sequence shown here is derived from an EMBL/GenBank/DDBJ whole genome shotgun (WGS) entry which is preliminary data.</text>
</comment>
<proteinExistence type="inferred from homology"/>
<feature type="binding site" evidence="9">
    <location>
        <position position="286"/>
    </location>
    <ligand>
        <name>ATP</name>
        <dbReference type="ChEBI" id="CHEBI:30616"/>
    </ligand>
</feature>
<dbReference type="InterPro" id="IPR015803">
    <property type="entry name" value="Cys-tRNA-ligase"/>
</dbReference>
<dbReference type="Proteomes" id="UP000178377">
    <property type="component" value="Unassembled WGS sequence"/>
</dbReference>
<evidence type="ECO:0000256" key="6">
    <source>
        <dbReference type="ARBA" id="ARBA00022840"/>
    </source>
</evidence>
<evidence type="ECO:0000256" key="5">
    <source>
        <dbReference type="ARBA" id="ARBA00022833"/>
    </source>
</evidence>
<organism evidence="11 12">
    <name type="scientific">Candidatus Doudnabacteria bacterium RIFCSPHIGHO2_01_FULL_50_11</name>
    <dbReference type="NCBI Taxonomy" id="1817828"/>
    <lineage>
        <taxon>Bacteria</taxon>
        <taxon>Candidatus Doudnaibacteriota</taxon>
    </lineage>
</organism>
<dbReference type="CDD" id="cd00672">
    <property type="entry name" value="CysRS_core"/>
    <property type="match status" value="1"/>
</dbReference>
<keyword evidence="3 9" id="KW-0479">Metal-binding</keyword>
<feature type="short sequence motif" description="'KMSKS' region" evidence="9">
    <location>
        <begin position="283"/>
        <end position="287"/>
    </location>
</feature>
<dbReference type="SUPFAM" id="SSF52374">
    <property type="entry name" value="Nucleotidylyl transferase"/>
    <property type="match status" value="1"/>
</dbReference>
<evidence type="ECO:0000256" key="7">
    <source>
        <dbReference type="ARBA" id="ARBA00022917"/>
    </source>
</evidence>
<dbReference type="NCBIfam" id="TIGR00435">
    <property type="entry name" value="cysS"/>
    <property type="match status" value="1"/>
</dbReference>
<comment type="subunit">
    <text evidence="1 9">Monomer.</text>
</comment>